<accession>A0A1V0TZM4</accession>
<gene>
    <name evidence="1" type="ORF">B1H19_32930</name>
</gene>
<keyword evidence="2" id="KW-1185">Reference proteome</keyword>
<dbReference type="InterPro" id="IPR025850">
    <property type="entry name" value="SUKH-3"/>
</dbReference>
<protein>
    <recommendedName>
        <fullName evidence="3">SUKH-3 domain containing protein</fullName>
    </recommendedName>
</protein>
<name>A0A1V0TZM4_9ACTN</name>
<sequence length="165" mass="18642">MGARLRRRGPDRMNNTPDRPAVQRLRAAVAGEARIETGPLDVEDVCRRYTGEGYEVTSRLRDFLADYGELTVIWMWRQHEVELTTSVERTLEATHALPRNVRIDAKRIGQPLVLIGTAWDTEDVVLLAENDDVFISGDAGIQRIANGFENAIRAIGTDSWDKTFF</sequence>
<organism evidence="1 2">
    <name type="scientific">Streptomyces gilvosporeus</name>
    <dbReference type="NCBI Taxonomy" id="553510"/>
    <lineage>
        <taxon>Bacteria</taxon>
        <taxon>Bacillati</taxon>
        <taxon>Actinomycetota</taxon>
        <taxon>Actinomycetes</taxon>
        <taxon>Kitasatosporales</taxon>
        <taxon>Streptomycetaceae</taxon>
        <taxon>Streptomyces</taxon>
    </lineage>
</organism>
<dbReference type="AlphaFoldDB" id="A0A1V0TZM4"/>
<dbReference type="Proteomes" id="UP000192726">
    <property type="component" value="Chromosome"/>
</dbReference>
<dbReference type="KEGG" id="sgv:B1H19_32930"/>
<evidence type="ECO:0000313" key="1">
    <source>
        <dbReference type="EMBL" id="ARF58351.1"/>
    </source>
</evidence>
<evidence type="ECO:0000313" key="2">
    <source>
        <dbReference type="Proteomes" id="UP000192726"/>
    </source>
</evidence>
<dbReference type="EMBL" id="CP020569">
    <property type="protein sequence ID" value="ARF58351.1"/>
    <property type="molecule type" value="Genomic_DNA"/>
</dbReference>
<proteinExistence type="predicted"/>
<evidence type="ECO:0008006" key="3">
    <source>
        <dbReference type="Google" id="ProtNLM"/>
    </source>
</evidence>
<dbReference type="Pfam" id="PF14433">
    <property type="entry name" value="SUKH-3"/>
    <property type="match status" value="1"/>
</dbReference>
<dbReference type="STRING" id="553510.B1H19_32930"/>
<reference evidence="1 2" key="1">
    <citation type="submission" date="2017-04" db="EMBL/GenBank/DDBJ databases">
        <title>Complete Genome Sequence of Streptomyces gilvosporeus F607, a Capable Producer of Natamycin.</title>
        <authorList>
            <person name="Zong G."/>
            <person name="Zhong C."/>
            <person name="Fu J."/>
            <person name="Qin R."/>
            <person name="Cao G."/>
        </authorList>
    </citation>
    <scope>NUCLEOTIDE SEQUENCE [LARGE SCALE GENOMIC DNA]</scope>
    <source>
        <strain evidence="1 2">F607</strain>
    </source>
</reference>